<protein>
    <submittedName>
        <fullName evidence="1">Transport and Golgi organisation 2</fullName>
    </submittedName>
</protein>
<keyword evidence="2" id="KW-1185">Reference proteome</keyword>
<sequence length="236" mass="27392">MCTVSFVYSNDTIIITSNRDEKVARPKAMNPKTYSGNYKKMYFPKDTKAGGTWYVLDDSGNVIVLLNGAAEKHELQSNYRKSRGLILLEIFDSPNCMAQWEAIDLNNIEPFTLVVYFEKQLFQCRWDGKSKQTIQLDAKGKYIWSSSTLYPAEVRKEREMLFNDFTQSKGVILPEDMSHFHEYTKDDDPEYGLVINRNNTLVTLSITQTVIHQNKIQFTHKDLLENNIHQNNFLIL</sequence>
<dbReference type="RefSeq" id="WP_073312165.1">
    <property type="nucleotide sequence ID" value="NZ_FQZI01000006.1"/>
</dbReference>
<dbReference type="EMBL" id="FQZI01000006">
    <property type="protein sequence ID" value="SHJ15965.1"/>
    <property type="molecule type" value="Genomic_DNA"/>
</dbReference>
<dbReference type="Pfam" id="PF05742">
    <property type="entry name" value="TANGO2"/>
    <property type="match status" value="1"/>
</dbReference>
<name>A0A1M6H1H1_9FLAO</name>
<organism evidence="1 2">
    <name type="scientific">Flavobacterium terrae</name>
    <dbReference type="NCBI Taxonomy" id="415425"/>
    <lineage>
        <taxon>Bacteria</taxon>
        <taxon>Pseudomonadati</taxon>
        <taxon>Bacteroidota</taxon>
        <taxon>Flavobacteriia</taxon>
        <taxon>Flavobacteriales</taxon>
        <taxon>Flavobacteriaceae</taxon>
        <taxon>Flavobacterium</taxon>
    </lineage>
</organism>
<proteinExistence type="predicted"/>
<dbReference type="STRING" id="415425.SAMN05444363_2849"/>
<dbReference type="AlphaFoldDB" id="A0A1M6H1H1"/>
<dbReference type="OrthoDB" id="4380123at2"/>
<dbReference type="Proteomes" id="UP000184488">
    <property type="component" value="Unassembled WGS sequence"/>
</dbReference>
<dbReference type="InterPro" id="IPR008551">
    <property type="entry name" value="TANGO2"/>
</dbReference>
<reference evidence="2" key="1">
    <citation type="submission" date="2016-11" db="EMBL/GenBank/DDBJ databases">
        <authorList>
            <person name="Varghese N."/>
            <person name="Submissions S."/>
        </authorList>
    </citation>
    <scope>NUCLEOTIDE SEQUENCE [LARGE SCALE GENOMIC DNA]</scope>
    <source>
        <strain evidence="2">DSM 18829</strain>
    </source>
</reference>
<gene>
    <name evidence="1" type="ORF">SAMN05444363_2849</name>
</gene>
<evidence type="ECO:0000313" key="1">
    <source>
        <dbReference type="EMBL" id="SHJ15965.1"/>
    </source>
</evidence>
<evidence type="ECO:0000313" key="2">
    <source>
        <dbReference type="Proteomes" id="UP000184488"/>
    </source>
</evidence>
<accession>A0A1M6H1H1</accession>